<dbReference type="KEGG" id="uam:UABAM_04648"/>
<keyword evidence="3 7" id="KW-0418">Kinase</keyword>
<keyword evidence="4" id="KW-0067">ATP-binding</keyword>
<sequence>MDEKQFRTLWSKVVTPEVLDSDKISETYKSKDASFSSSLRVSAQQTFSGDETIHSNDPPAAGTFSGNPTVHAEDAARVTFSAQETFDSRSTAPNKKNFGLQQDYQNYQEINRGGMGIIYKAEQTKLKREIAIKRTLPQVEKNKFLAESLVTAYLDHPNIVPIYEIDEHDEGDLLLAMKLVKGISWKNLLYPQTEEHKKKAEEYDQQKHLQILMNVCNAISYAHSKGIVHCDLKPDNVMIGDFGQVLVMDWGIAVCKIPGEKRTFHKDDITTPMGTPCYMPPELAEGRGKDICNATDIYLLGAILYEILHRKPIRNAKSLWLTLLDAKKGHIPEFADNIPQELRELCLKSLLADTAARHQSVTEFQDSLQNYLMHSESIALQHKAKTLLTNCQYISKEKGKLNEEEQHYLYDNLSQTIVLFHQARELWEENQQISDGEYEARVAYVDLALKIGDLGVANTQLKKLQQMFPEDKSIKFLAKVLRIKTASINQDKTFLSSSKWCMLFAFVAFALPQITKKTRWSFDNQIDTLFFVALVGIIVVLCIGYLLSFLIKSFLYETGRLGYTKVRISSEITQVINQLILIPIFLFLVFSCVKNNPPSHLVIIFASVITYLLLDSQWKTSYSNTPIFLGKNEDINYFAIDGQQTQVSYEDGEVVVCKSQMMDSSKRVIHCFVLALLFIIIFSLLEAPSLAIAMIFLCPLIIIFPHFRRHSQLRFSPSGIGIKKSVLGKETAVIQLKKNEIKNAAVKRKNLLLSLFVYRQGQTKPLRIYFPKSEISWLCNVINNYLFDEGFFDKAQTYLSEMEEEDQNG</sequence>
<evidence type="ECO:0000256" key="3">
    <source>
        <dbReference type="ARBA" id="ARBA00022777"/>
    </source>
</evidence>
<reference evidence="7 8" key="1">
    <citation type="submission" date="2019-08" db="EMBL/GenBank/DDBJ databases">
        <title>Complete genome sequence of Candidatus Uab amorphum.</title>
        <authorList>
            <person name="Shiratori T."/>
            <person name="Suzuki S."/>
            <person name="Kakizawa Y."/>
            <person name="Ishida K."/>
        </authorList>
    </citation>
    <scope>NUCLEOTIDE SEQUENCE [LARGE SCALE GENOMIC DNA]</scope>
    <source>
        <strain evidence="7 8">SRT547</strain>
    </source>
</reference>
<protein>
    <submittedName>
        <fullName evidence="7">Protein kinase</fullName>
    </submittedName>
</protein>
<organism evidence="7 8">
    <name type="scientific">Uabimicrobium amorphum</name>
    <dbReference type="NCBI Taxonomy" id="2596890"/>
    <lineage>
        <taxon>Bacteria</taxon>
        <taxon>Pseudomonadati</taxon>
        <taxon>Planctomycetota</taxon>
        <taxon>Candidatus Uabimicrobiia</taxon>
        <taxon>Candidatus Uabimicrobiales</taxon>
        <taxon>Candidatus Uabimicrobiaceae</taxon>
        <taxon>Candidatus Uabimicrobium</taxon>
    </lineage>
</organism>
<dbReference type="InterPro" id="IPR000719">
    <property type="entry name" value="Prot_kinase_dom"/>
</dbReference>
<keyword evidence="5" id="KW-0472">Membrane</keyword>
<name>A0A5S9F6H1_UABAM</name>
<feature type="transmembrane region" description="Helical" evidence="5">
    <location>
        <begin position="572"/>
        <end position="591"/>
    </location>
</feature>
<dbReference type="Gene3D" id="1.10.510.10">
    <property type="entry name" value="Transferase(Phosphotransferase) domain 1"/>
    <property type="match status" value="1"/>
</dbReference>
<keyword evidence="1" id="KW-0808">Transferase</keyword>
<feature type="transmembrane region" description="Helical" evidence="5">
    <location>
        <begin position="597"/>
        <end position="614"/>
    </location>
</feature>
<dbReference type="SUPFAM" id="SSF56112">
    <property type="entry name" value="Protein kinase-like (PK-like)"/>
    <property type="match status" value="1"/>
</dbReference>
<keyword evidence="2" id="KW-0547">Nucleotide-binding</keyword>
<dbReference type="EMBL" id="AP019860">
    <property type="protein sequence ID" value="BBM86262.1"/>
    <property type="molecule type" value="Genomic_DNA"/>
</dbReference>
<dbReference type="GO" id="GO:0004674">
    <property type="term" value="F:protein serine/threonine kinase activity"/>
    <property type="evidence" value="ECO:0007669"/>
    <property type="project" value="TreeGrafter"/>
</dbReference>
<evidence type="ECO:0000313" key="7">
    <source>
        <dbReference type="EMBL" id="BBM86262.1"/>
    </source>
</evidence>
<dbReference type="PANTHER" id="PTHR43289">
    <property type="entry name" value="MITOGEN-ACTIVATED PROTEIN KINASE KINASE KINASE 20-RELATED"/>
    <property type="match status" value="1"/>
</dbReference>
<dbReference type="Gene3D" id="3.30.200.20">
    <property type="entry name" value="Phosphorylase Kinase, domain 1"/>
    <property type="match status" value="1"/>
</dbReference>
<dbReference type="CDD" id="cd14014">
    <property type="entry name" value="STKc_PknB_like"/>
    <property type="match status" value="1"/>
</dbReference>
<feature type="transmembrane region" description="Helical" evidence="5">
    <location>
        <begin position="691"/>
        <end position="707"/>
    </location>
</feature>
<dbReference type="RefSeq" id="WP_173013512.1">
    <property type="nucleotide sequence ID" value="NZ_AP019860.1"/>
</dbReference>
<dbReference type="SMART" id="SM00220">
    <property type="entry name" value="S_TKc"/>
    <property type="match status" value="1"/>
</dbReference>
<dbReference type="PROSITE" id="PS50011">
    <property type="entry name" value="PROTEIN_KINASE_DOM"/>
    <property type="match status" value="1"/>
</dbReference>
<evidence type="ECO:0000256" key="2">
    <source>
        <dbReference type="ARBA" id="ARBA00022741"/>
    </source>
</evidence>
<evidence type="ECO:0000259" key="6">
    <source>
        <dbReference type="PROSITE" id="PS50011"/>
    </source>
</evidence>
<accession>A0A5S9F6H1</accession>
<feature type="transmembrane region" description="Helical" evidence="5">
    <location>
        <begin position="668"/>
        <end position="685"/>
    </location>
</feature>
<dbReference type="InterPro" id="IPR011009">
    <property type="entry name" value="Kinase-like_dom_sf"/>
</dbReference>
<dbReference type="Pfam" id="PF00069">
    <property type="entry name" value="Pkinase"/>
    <property type="match status" value="1"/>
</dbReference>
<feature type="domain" description="Protein kinase" evidence="6">
    <location>
        <begin position="104"/>
        <end position="372"/>
    </location>
</feature>
<dbReference type="AlphaFoldDB" id="A0A5S9F6H1"/>
<keyword evidence="8" id="KW-1185">Reference proteome</keyword>
<dbReference type="Proteomes" id="UP000326354">
    <property type="component" value="Chromosome"/>
</dbReference>
<keyword evidence="5" id="KW-0812">Transmembrane</keyword>
<evidence type="ECO:0000256" key="5">
    <source>
        <dbReference type="SAM" id="Phobius"/>
    </source>
</evidence>
<dbReference type="GO" id="GO:0005524">
    <property type="term" value="F:ATP binding"/>
    <property type="evidence" value="ECO:0007669"/>
    <property type="project" value="UniProtKB-KW"/>
</dbReference>
<dbReference type="PROSITE" id="PS00108">
    <property type="entry name" value="PROTEIN_KINASE_ST"/>
    <property type="match status" value="1"/>
</dbReference>
<evidence type="ECO:0000256" key="1">
    <source>
        <dbReference type="ARBA" id="ARBA00022679"/>
    </source>
</evidence>
<feature type="transmembrane region" description="Helical" evidence="5">
    <location>
        <begin position="529"/>
        <end position="551"/>
    </location>
</feature>
<keyword evidence="5" id="KW-1133">Transmembrane helix</keyword>
<gene>
    <name evidence="7" type="ORF">UABAM_04648</name>
</gene>
<proteinExistence type="predicted"/>
<evidence type="ECO:0000313" key="8">
    <source>
        <dbReference type="Proteomes" id="UP000326354"/>
    </source>
</evidence>
<dbReference type="InterPro" id="IPR008271">
    <property type="entry name" value="Ser/Thr_kinase_AS"/>
</dbReference>
<dbReference type="PANTHER" id="PTHR43289:SF6">
    <property type="entry name" value="SERINE_THREONINE-PROTEIN KINASE NEKL-3"/>
    <property type="match status" value="1"/>
</dbReference>
<evidence type="ECO:0000256" key="4">
    <source>
        <dbReference type="ARBA" id="ARBA00022840"/>
    </source>
</evidence>